<keyword evidence="2" id="KW-1185">Reference proteome</keyword>
<reference evidence="1 2" key="1">
    <citation type="journal article" date="2020" name="G3 (Bethesda)">
        <title>Genetic Underpinnings of Host Manipulation by Ophiocordyceps as Revealed by Comparative Transcriptomics.</title>
        <authorList>
            <person name="Will I."/>
            <person name="Das B."/>
            <person name="Trinh T."/>
            <person name="Brachmann A."/>
            <person name="Ohm R.A."/>
            <person name="de Bekker C."/>
        </authorList>
    </citation>
    <scope>NUCLEOTIDE SEQUENCE [LARGE SCALE GENOMIC DNA]</scope>
    <source>
        <strain evidence="1 2">EC05</strain>
    </source>
</reference>
<proteinExistence type="predicted"/>
<dbReference type="Proteomes" id="UP000562929">
    <property type="component" value="Unassembled WGS sequence"/>
</dbReference>
<comment type="caution">
    <text evidence="1">The sequence shown here is derived from an EMBL/GenBank/DDBJ whole genome shotgun (WGS) entry which is preliminary data.</text>
</comment>
<dbReference type="EMBL" id="JAACLJ010000009">
    <property type="protein sequence ID" value="KAF4581154.1"/>
    <property type="molecule type" value="Genomic_DNA"/>
</dbReference>
<sequence length="70" mass="7808">MYSYTYVRQQGFVAKTFFRTNTAPLHPNILLVGAKSGLSAWIPSFLAYTLCGPSTATISQSVRIRDIRSH</sequence>
<accession>A0A8H4Q0Y9</accession>
<evidence type="ECO:0000313" key="1">
    <source>
        <dbReference type="EMBL" id="KAF4581154.1"/>
    </source>
</evidence>
<organism evidence="1 2">
    <name type="scientific">Ophiocordyceps camponoti-floridani</name>
    <dbReference type="NCBI Taxonomy" id="2030778"/>
    <lineage>
        <taxon>Eukaryota</taxon>
        <taxon>Fungi</taxon>
        <taxon>Dikarya</taxon>
        <taxon>Ascomycota</taxon>
        <taxon>Pezizomycotina</taxon>
        <taxon>Sordariomycetes</taxon>
        <taxon>Hypocreomycetidae</taxon>
        <taxon>Hypocreales</taxon>
        <taxon>Ophiocordycipitaceae</taxon>
        <taxon>Ophiocordyceps</taxon>
    </lineage>
</organism>
<protein>
    <submittedName>
        <fullName evidence="1">Uncharacterized protein</fullName>
    </submittedName>
</protein>
<gene>
    <name evidence="1" type="ORF">GQ602_007291</name>
</gene>
<name>A0A8H4Q0Y9_9HYPO</name>
<dbReference type="AlphaFoldDB" id="A0A8H4Q0Y9"/>
<evidence type="ECO:0000313" key="2">
    <source>
        <dbReference type="Proteomes" id="UP000562929"/>
    </source>
</evidence>